<proteinExistence type="predicted"/>
<name>A0A8S5PA07_9CAUD</name>
<protein>
    <submittedName>
        <fullName evidence="1">NEUTROPHIL-ACTIVATING PROTEIN A, four-helix bundle, METAL TRANSPORT</fullName>
    </submittedName>
</protein>
<dbReference type="InterPro" id="IPR009078">
    <property type="entry name" value="Ferritin-like_SF"/>
</dbReference>
<organism evidence="1">
    <name type="scientific">Siphoviridae sp. ct2kB26</name>
    <dbReference type="NCBI Taxonomy" id="2825317"/>
    <lineage>
        <taxon>Viruses</taxon>
        <taxon>Duplodnaviria</taxon>
        <taxon>Heunggongvirae</taxon>
        <taxon>Uroviricota</taxon>
        <taxon>Caudoviricetes</taxon>
    </lineage>
</organism>
<evidence type="ECO:0000313" key="1">
    <source>
        <dbReference type="EMBL" id="DAE03225.1"/>
    </source>
</evidence>
<accession>A0A8S5PA07</accession>
<dbReference type="EMBL" id="BK015360">
    <property type="protein sequence ID" value="DAE03225.1"/>
    <property type="molecule type" value="Genomic_DNA"/>
</dbReference>
<sequence length="103" mass="11884">MKLIQKLSEMVDEEIGDAHKYAKCALEYKDTNPNLSKVFFDLSGAEMQHMTMLHTEVAKLIEKYRQEKGEPPEGMKAVYDYLHQKQIDKAAEVKTLQGMYRGT</sequence>
<reference evidence="1" key="1">
    <citation type="journal article" date="2021" name="Proc. Natl. Acad. Sci. U.S.A.">
        <title>A Catalog of Tens of Thousands of Viruses from Human Metagenomes Reveals Hidden Associations with Chronic Diseases.</title>
        <authorList>
            <person name="Tisza M.J."/>
            <person name="Buck C.B."/>
        </authorList>
    </citation>
    <scope>NUCLEOTIDE SEQUENCE</scope>
    <source>
        <strain evidence="1">Ct2kB26</strain>
    </source>
</reference>
<dbReference type="SUPFAM" id="SSF47240">
    <property type="entry name" value="Ferritin-like"/>
    <property type="match status" value="1"/>
</dbReference>